<proteinExistence type="predicted"/>
<gene>
    <name evidence="1" type="ORF">M9458_054639</name>
</gene>
<evidence type="ECO:0000313" key="2">
    <source>
        <dbReference type="Proteomes" id="UP001529510"/>
    </source>
</evidence>
<reference evidence="1 2" key="1">
    <citation type="submission" date="2024-05" db="EMBL/GenBank/DDBJ databases">
        <title>Genome sequencing and assembly of Indian major carp, Cirrhinus mrigala (Hamilton, 1822).</title>
        <authorList>
            <person name="Mohindra V."/>
            <person name="Chowdhury L.M."/>
            <person name="Lal K."/>
            <person name="Jena J.K."/>
        </authorList>
    </citation>
    <scope>NUCLEOTIDE SEQUENCE [LARGE SCALE GENOMIC DNA]</scope>
    <source>
        <strain evidence="1">CM1030</strain>
        <tissue evidence="1">Blood</tissue>
    </source>
</reference>
<dbReference type="EMBL" id="JAMKFB020000308">
    <property type="protein sequence ID" value="KAL0149980.1"/>
    <property type="molecule type" value="Genomic_DNA"/>
</dbReference>
<protein>
    <submittedName>
        <fullName evidence="1">Uncharacterized protein</fullName>
    </submittedName>
</protein>
<sequence length="115" mass="13161">MRDINENQQEGNLGAVLADTLTGLEKLEPFLDAVEKLTMTSHHVFSGEIFLLWGKSPESVQSVITDARIDAPVLIHFKRNAKTFFQPLLHNVNILEFQLNNYVLLTEKLCKRIRK</sequence>
<keyword evidence="2" id="KW-1185">Reference proteome</keyword>
<feature type="non-terminal residue" evidence="1">
    <location>
        <position position="115"/>
    </location>
</feature>
<evidence type="ECO:0000313" key="1">
    <source>
        <dbReference type="EMBL" id="KAL0149980.1"/>
    </source>
</evidence>
<dbReference type="Proteomes" id="UP001529510">
    <property type="component" value="Unassembled WGS sequence"/>
</dbReference>
<accession>A0ABD0MK23</accession>
<dbReference type="AlphaFoldDB" id="A0ABD0MK23"/>
<name>A0ABD0MK23_CIRMR</name>
<organism evidence="1 2">
    <name type="scientific">Cirrhinus mrigala</name>
    <name type="common">Mrigala</name>
    <dbReference type="NCBI Taxonomy" id="683832"/>
    <lineage>
        <taxon>Eukaryota</taxon>
        <taxon>Metazoa</taxon>
        <taxon>Chordata</taxon>
        <taxon>Craniata</taxon>
        <taxon>Vertebrata</taxon>
        <taxon>Euteleostomi</taxon>
        <taxon>Actinopterygii</taxon>
        <taxon>Neopterygii</taxon>
        <taxon>Teleostei</taxon>
        <taxon>Ostariophysi</taxon>
        <taxon>Cypriniformes</taxon>
        <taxon>Cyprinidae</taxon>
        <taxon>Labeoninae</taxon>
        <taxon>Labeonini</taxon>
        <taxon>Cirrhinus</taxon>
    </lineage>
</organism>
<comment type="caution">
    <text evidence="1">The sequence shown here is derived from an EMBL/GenBank/DDBJ whole genome shotgun (WGS) entry which is preliminary data.</text>
</comment>